<organism evidence="2 3">
    <name type="scientific">candidate division WOR-3 bacterium</name>
    <dbReference type="NCBI Taxonomy" id="2052148"/>
    <lineage>
        <taxon>Bacteria</taxon>
        <taxon>Bacteria division WOR-3</taxon>
    </lineage>
</organism>
<feature type="non-terminal residue" evidence="2">
    <location>
        <position position="158"/>
    </location>
</feature>
<reference evidence="2" key="1">
    <citation type="submission" date="2019-03" db="EMBL/GenBank/DDBJ databases">
        <title>Lake Tanganyika Metagenome-Assembled Genomes (MAGs).</title>
        <authorList>
            <person name="Tran P."/>
        </authorList>
    </citation>
    <scope>NUCLEOTIDE SEQUENCE</scope>
    <source>
        <strain evidence="2">K_DeepCast_150m_m2_040</strain>
    </source>
</reference>
<dbReference type="AlphaFoldDB" id="A0A938BUF3"/>
<comment type="caution">
    <text evidence="2">The sequence shown here is derived from an EMBL/GenBank/DDBJ whole genome shotgun (WGS) entry which is preliminary data.</text>
</comment>
<evidence type="ECO:0000313" key="2">
    <source>
        <dbReference type="EMBL" id="MBM3332969.1"/>
    </source>
</evidence>
<proteinExistence type="predicted"/>
<keyword evidence="1" id="KW-0472">Membrane</keyword>
<dbReference type="EMBL" id="VGIR01000191">
    <property type="protein sequence ID" value="MBM3332969.1"/>
    <property type="molecule type" value="Genomic_DNA"/>
</dbReference>
<evidence type="ECO:0000313" key="3">
    <source>
        <dbReference type="Proteomes" id="UP000779900"/>
    </source>
</evidence>
<feature type="transmembrane region" description="Helical" evidence="1">
    <location>
        <begin position="20"/>
        <end position="38"/>
    </location>
</feature>
<gene>
    <name evidence="2" type="ORF">FJY68_14175</name>
</gene>
<dbReference type="Gene3D" id="3.40.1710.10">
    <property type="entry name" value="abc type-2 transporter like domain"/>
    <property type="match status" value="1"/>
</dbReference>
<keyword evidence="1" id="KW-1133">Transmembrane helix</keyword>
<sequence length="158" mass="17610">MRVITNIIVKEARELLTLQMLAPFVAIMVVFVFIGRAIRGERAKSSQPQSVIVADNDRTALSESVLVALQSERTTVIPAEGNLDELLDLARAAGVTWVVVVPESLEQRVQAFETADIQVYNIVTGFSITQMEKSIKLKYLFDRANERLAQAYLARAYP</sequence>
<dbReference type="Proteomes" id="UP000779900">
    <property type="component" value="Unassembled WGS sequence"/>
</dbReference>
<accession>A0A938BUF3</accession>
<keyword evidence="1" id="KW-0812">Transmembrane</keyword>
<protein>
    <submittedName>
        <fullName evidence="2">Uncharacterized protein</fullName>
    </submittedName>
</protein>
<name>A0A938BUF3_UNCW3</name>
<evidence type="ECO:0000256" key="1">
    <source>
        <dbReference type="SAM" id="Phobius"/>
    </source>
</evidence>